<protein>
    <submittedName>
        <fullName evidence="2">Uncharacterized protein</fullName>
    </submittedName>
</protein>
<evidence type="ECO:0000256" key="1">
    <source>
        <dbReference type="SAM" id="Phobius"/>
    </source>
</evidence>
<sequence length="198" mass="20636">MLHESLRKAGIADAGATGIVLSVHCFSVCIILPALVLLCDCTEWVCFMSLRVPPLRTLALLCVCDRGSGRQSGGVYENLTGRVGKCAEDLAGRVGGLWRFNGQSGRVCTGSGGQSGGVYRRSGQQSGEVCGNLMDRVGGSAEDLVGRVGQYAEDLADRAGRALEDLAGRVGGSEQDLVGRMGKCAEDLAGRVGKSVEI</sequence>
<keyword evidence="1" id="KW-0812">Transmembrane</keyword>
<keyword evidence="1" id="KW-0472">Membrane</keyword>
<dbReference type="EMBL" id="CDMZ01000646">
    <property type="protein sequence ID" value="CEM18620.1"/>
    <property type="molecule type" value="Genomic_DNA"/>
</dbReference>
<dbReference type="AlphaFoldDB" id="A0A0G4FVN6"/>
<dbReference type="Gene3D" id="1.20.120.20">
    <property type="entry name" value="Apolipoprotein"/>
    <property type="match status" value="1"/>
</dbReference>
<organism evidence="2">
    <name type="scientific">Chromera velia CCMP2878</name>
    <dbReference type="NCBI Taxonomy" id="1169474"/>
    <lineage>
        <taxon>Eukaryota</taxon>
        <taxon>Sar</taxon>
        <taxon>Alveolata</taxon>
        <taxon>Colpodellida</taxon>
        <taxon>Chromeraceae</taxon>
        <taxon>Chromera</taxon>
    </lineage>
</organism>
<feature type="transmembrane region" description="Helical" evidence="1">
    <location>
        <begin position="12"/>
        <end position="38"/>
    </location>
</feature>
<evidence type="ECO:0000313" key="2">
    <source>
        <dbReference type="EMBL" id="CEM18620.1"/>
    </source>
</evidence>
<keyword evidence="1" id="KW-1133">Transmembrane helix</keyword>
<reference evidence="2" key="1">
    <citation type="submission" date="2014-11" db="EMBL/GenBank/DDBJ databases">
        <authorList>
            <person name="Otto D Thomas"/>
            <person name="Naeem Raeece"/>
        </authorList>
    </citation>
    <scope>NUCLEOTIDE SEQUENCE</scope>
</reference>
<dbReference type="PhylomeDB" id="A0A0G4FVN6"/>
<proteinExistence type="predicted"/>
<gene>
    <name evidence="2" type="ORF">Cvel_18859</name>
</gene>
<dbReference type="VEuPathDB" id="CryptoDB:Cvel_18859"/>
<name>A0A0G4FVN6_9ALVE</name>
<accession>A0A0G4FVN6</accession>